<dbReference type="InterPro" id="IPR036397">
    <property type="entry name" value="RNaseH_sf"/>
</dbReference>
<dbReference type="InterPro" id="IPR000477">
    <property type="entry name" value="RT_dom"/>
</dbReference>
<dbReference type="EMBL" id="UZAU01000418">
    <property type="status" value="NOT_ANNOTATED_CDS"/>
    <property type="molecule type" value="Genomic_DNA"/>
</dbReference>
<dbReference type="SUPFAM" id="SSF56672">
    <property type="entry name" value="DNA/RNA polymerases"/>
    <property type="match status" value="1"/>
</dbReference>
<dbReference type="Proteomes" id="UP000596661">
    <property type="component" value="Chromosome 5"/>
</dbReference>
<dbReference type="GO" id="GO:0004523">
    <property type="term" value="F:RNA-DNA hybrid ribonuclease activity"/>
    <property type="evidence" value="ECO:0007669"/>
    <property type="project" value="InterPro"/>
</dbReference>
<dbReference type="InterPro" id="IPR002156">
    <property type="entry name" value="RNaseH_domain"/>
</dbReference>
<organism evidence="2 3">
    <name type="scientific">Cannabis sativa</name>
    <name type="common">Hemp</name>
    <name type="synonym">Marijuana</name>
    <dbReference type="NCBI Taxonomy" id="3483"/>
    <lineage>
        <taxon>Eukaryota</taxon>
        <taxon>Viridiplantae</taxon>
        <taxon>Streptophyta</taxon>
        <taxon>Embryophyta</taxon>
        <taxon>Tracheophyta</taxon>
        <taxon>Spermatophyta</taxon>
        <taxon>Magnoliopsida</taxon>
        <taxon>eudicotyledons</taxon>
        <taxon>Gunneridae</taxon>
        <taxon>Pentapetalae</taxon>
        <taxon>rosids</taxon>
        <taxon>fabids</taxon>
        <taxon>Rosales</taxon>
        <taxon>Cannabaceae</taxon>
        <taxon>Cannabis</taxon>
    </lineage>
</organism>
<dbReference type="EnsemblPlants" id="evm.model.05.374">
    <property type="protein sequence ID" value="cds.evm.model.05.374"/>
    <property type="gene ID" value="evm.TU.05.374"/>
</dbReference>
<keyword evidence="3" id="KW-1185">Reference proteome</keyword>
<dbReference type="PANTHER" id="PTHR33116">
    <property type="entry name" value="REVERSE TRANSCRIPTASE ZINC-BINDING DOMAIN-CONTAINING PROTEIN-RELATED-RELATED"/>
    <property type="match status" value="1"/>
</dbReference>
<dbReference type="CDD" id="cd06222">
    <property type="entry name" value="RNase_H_like"/>
    <property type="match status" value="1"/>
</dbReference>
<protein>
    <recommendedName>
        <fullName evidence="1">Reverse transcriptase domain-containing protein</fullName>
    </recommendedName>
</protein>
<name>A0A803PQ69_CANSA</name>
<evidence type="ECO:0000313" key="3">
    <source>
        <dbReference type="Proteomes" id="UP000596661"/>
    </source>
</evidence>
<dbReference type="PANTHER" id="PTHR33116:SF86">
    <property type="entry name" value="REVERSE TRANSCRIPTASE DOMAIN-CONTAINING PROTEIN"/>
    <property type="match status" value="1"/>
</dbReference>
<dbReference type="CDD" id="cd01650">
    <property type="entry name" value="RT_nLTR_like"/>
    <property type="match status" value="1"/>
</dbReference>
<dbReference type="Pfam" id="PF13966">
    <property type="entry name" value="zf-RVT"/>
    <property type="match status" value="1"/>
</dbReference>
<dbReference type="InterPro" id="IPR043502">
    <property type="entry name" value="DNA/RNA_pol_sf"/>
</dbReference>
<reference evidence="2" key="1">
    <citation type="submission" date="2018-11" db="EMBL/GenBank/DDBJ databases">
        <authorList>
            <person name="Grassa J C."/>
        </authorList>
    </citation>
    <scope>NUCLEOTIDE SEQUENCE [LARGE SCALE GENOMIC DNA]</scope>
</reference>
<evidence type="ECO:0000313" key="2">
    <source>
        <dbReference type="EnsemblPlants" id="cds.evm.model.05.374"/>
    </source>
</evidence>
<accession>A0A803PQ69</accession>
<dbReference type="GO" id="GO:0003676">
    <property type="term" value="F:nucleic acid binding"/>
    <property type="evidence" value="ECO:0007669"/>
    <property type="project" value="InterPro"/>
</dbReference>
<evidence type="ECO:0000259" key="1">
    <source>
        <dbReference type="PROSITE" id="PS50878"/>
    </source>
</evidence>
<reference evidence="2" key="2">
    <citation type="submission" date="2021-03" db="UniProtKB">
        <authorList>
            <consortium name="EnsemblPlants"/>
        </authorList>
    </citation>
    <scope>IDENTIFICATION</scope>
</reference>
<dbReference type="Gramene" id="evm.model.05.374">
    <property type="protein sequence ID" value="cds.evm.model.05.374"/>
    <property type="gene ID" value="evm.TU.05.374"/>
</dbReference>
<dbReference type="InterPro" id="IPR012337">
    <property type="entry name" value="RNaseH-like_sf"/>
</dbReference>
<proteinExistence type="predicted"/>
<dbReference type="Pfam" id="PF13456">
    <property type="entry name" value="RVT_3"/>
    <property type="match status" value="1"/>
</dbReference>
<dbReference type="AlphaFoldDB" id="A0A803PQ69"/>
<dbReference type="PROSITE" id="PS50878">
    <property type="entry name" value="RT_POL"/>
    <property type="match status" value="1"/>
</dbReference>
<dbReference type="SUPFAM" id="SSF53098">
    <property type="entry name" value="Ribonuclease H-like"/>
    <property type="match status" value="1"/>
</dbReference>
<sequence>MGKKRGKNGYMMIKLDMEKAYDKMSWKFIVEVLERLKFDTRFVRWVKKCIEVKRMGLLLNGTVQGVISPTCGLRQGDPLSPALFIIAADVLSRLIMAKNEAGEIAGFKVKREGPAITHLMFADDIILFGKASVKEAKSFLKCFKDYCAWSGQAVNYQKSTVHFTQGVHSKKAEEIMNILGMKRMNRDSMYLGLPLFRSVKRAKDLNFLVDKVMQRVKSCKTRLLSKAGRACLIQSVGSSIASYVAASDIIPKKIARRVDKELRDFWWGDSENKKTWHTIDWSSLCQSKLRGGLGFRRIETINAAFILKWRWKALTDKDSLWGTIIQSKYLNGRCFLDAEMKEGDSSFWKSVLRAKPMLLTQVCKKIGNGEETSIWFDPWVPSSNTRPTPLQDVTHGVAWVSQFMRDDRTWNVEMVHGWFNRSDAKAIFNIQLPVDDTRDAWMWMGEPSGLFSIKSACRSVKGITHTTQADAKWKCLWTSKIHPRLKLIWWQLERDAFPTRGKIAQFMELNDVYCPICGEDVETIFHLLWKCNLAKAIWFNSPMGLRAELVDVNCWEHWKNWFKEDFNRPPNLTFQEILITALCVAETVWSERNSIVHSQSRCPPQKVLLNANNKIRDHLKVACNEVTEFCEWRPPPDSWLCCNCDISVDEDGVVLATVVRDDKGNIVIIKTERSLSTDPLIGEGLAVCMAVELMHKMRVKNVIFQSDNMEVATDLSMESRKDINFKLTDIRKRFHQVCSQFTGWGIGHVNRRCNYMAHNVAAWARETRKIGLTTPTDMDPTVLSDYIEWRKHAG</sequence>
<dbReference type="Gene3D" id="3.30.420.10">
    <property type="entry name" value="Ribonuclease H-like superfamily/Ribonuclease H"/>
    <property type="match status" value="1"/>
</dbReference>
<dbReference type="InterPro" id="IPR026960">
    <property type="entry name" value="RVT-Znf"/>
</dbReference>
<dbReference type="Pfam" id="PF00078">
    <property type="entry name" value="RVT_1"/>
    <property type="match status" value="1"/>
</dbReference>
<dbReference type="OrthoDB" id="1435349at2759"/>
<feature type="domain" description="Reverse transcriptase" evidence="1">
    <location>
        <begin position="1"/>
        <end position="195"/>
    </location>
</feature>
<dbReference type="InterPro" id="IPR044730">
    <property type="entry name" value="RNase_H-like_dom_plant"/>
</dbReference>